<feature type="transmembrane region" description="Helical" evidence="1">
    <location>
        <begin position="58"/>
        <end position="79"/>
    </location>
</feature>
<evidence type="ECO:0000313" key="2">
    <source>
        <dbReference type="EMBL" id="GAA2870737.1"/>
    </source>
</evidence>
<sequence length="353" mass="37216">MLKEWKTRSAGRAVVCLLAASLCELVGTAVGLVLLLRLGIDLKYADGASVPREIAYEHLRSCVTLCAQAGAISLVMAALTWRWGATAEMRTVTVVGFVPHTVWSFLPGMPHLGSGYDPYMEWYPVTLLWLAGAAGLLYLAGTVLTFFPTPVLQAEQGHESGTRGDVAAVADTAVGTRDEGPVTQDRRKQKSGRAAMCVAGAALCELVIAGVGLALTVTAVIELRLDDERDFDLASALYTLQECAHAYAAAAVFTLTVAALAWRRGATAVVRTVMAVGLVPHTVGSFYSGFVPLGLSHADPYTDWYGSVILWLAGAAGLLYLAGTVLIFLTGGTGRGGRPLHAGNTALRPDGRL</sequence>
<dbReference type="Proteomes" id="UP001500831">
    <property type="component" value="Unassembled WGS sequence"/>
</dbReference>
<keyword evidence="1" id="KW-0812">Transmembrane</keyword>
<accession>A0ABN3VXN9</accession>
<comment type="caution">
    <text evidence="2">The sequence shown here is derived from an EMBL/GenBank/DDBJ whole genome shotgun (WGS) entry which is preliminary data.</text>
</comment>
<proteinExistence type="predicted"/>
<feature type="transmembrane region" description="Helical" evidence="1">
    <location>
        <begin position="308"/>
        <end position="329"/>
    </location>
</feature>
<keyword evidence="3" id="KW-1185">Reference proteome</keyword>
<evidence type="ECO:0000313" key="3">
    <source>
        <dbReference type="Proteomes" id="UP001500831"/>
    </source>
</evidence>
<feature type="transmembrane region" description="Helical" evidence="1">
    <location>
        <begin position="12"/>
        <end position="38"/>
    </location>
</feature>
<feature type="transmembrane region" description="Helical" evidence="1">
    <location>
        <begin position="194"/>
        <end position="221"/>
    </location>
</feature>
<dbReference type="RefSeq" id="WP_344971811.1">
    <property type="nucleotide sequence ID" value="NZ_BAAAVI010000019.1"/>
</dbReference>
<gene>
    <name evidence="2" type="ORF">GCM10010517_31000</name>
</gene>
<organism evidence="2 3">
    <name type="scientific">Streptosporangium fragile</name>
    <dbReference type="NCBI Taxonomy" id="46186"/>
    <lineage>
        <taxon>Bacteria</taxon>
        <taxon>Bacillati</taxon>
        <taxon>Actinomycetota</taxon>
        <taxon>Actinomycetes</taxon>
        <taxon>Streptosporangiales</taxon>
        <taxon>Streptosporangiaceae</taxon>
        <taxon>Streptosporangium</taxon>
    </lineage>
</organism>
<feature type="transmembrane region" description="Helical" evidence="1">
    <location>
        <begin position="91"/>
        <end position="110"/>
    </location>
</feature>
<feature type="transmembrane region" description="Helical" evidence="1">
    <location>
        <begin position="122"/>
        <end position="147"/>
    </location>
</feature>
<protein>
    <submittedName>
        <fullName evidence="2">Uncharacterized protein</fullName>
    </submittedName>
</protein>
<keyword evidence="1" id="KW-0472">Membrane</keyword>
<feature type="transmembrane region" description="Helical" evidence="1">
    <location>
        <begin position="269"/>
        <end position="288"/>
    </location>
</feature>
<evidence type="ECO:0000256" key="1">
    <source>
        <dbReference type="SAM" id="Phobius"/>
    </source>
</evidence>
<name>A0ABN3VXN9_9ACTN</name>
<keyword evidence="1" id="KW-1133">Transmembrane helix</keyword>
<reference evidence="2 3" key="1">
    <citation type="journal article" date="2019" name="Int. J. Syst. Evol. Microbiol.">
        <title>The Global Catalogue of Microorganisms (GCM) 10K type strain sequencing project: providing services to taxonomists for standard genome sequencing and annotation.</title>
        <authorList>
            <consortium name="The Broad Institute Genomics Platform"/>
            <consortium name="The Broad Institute Genome Sequencing Center for Infectious Disease"/>
            <person name="Wu L."/>
            <person name="Ma J."/>
        </authorList>
    </citation>
    <scope>NUCLEOTIDE SEQUENCE [LARGE SCALE GENOMIC DNA]</scope>
    <source>
        <strain evidence="2 3">JCM 6242</strain>
    </source>
</reference>
<dbReference type="EMBL" id="BAAAVI010000019">
    <property type="protein sequence ID" value="GAA2870737.1"/>
    <property type="molecule type" value="Genomic_DNA"/>
</dbReference>
<feature type="transmembrane region" description="Helical" evidence="1">
    <location>
        <begin position="244"/>
        <end position="262"/>
    </location>
</feature>